<dbReference type="GO" id="GO:1990837">
    <property type="term" value="F:sequence-specific double-stranded DNA binding"/>
    <property type="evidence" value="ECO:0007669"/>
    <property type="project" value="UniProtKB-ARBA"/>
</dbReference>
<feature type="domain" description="C2H2-type" evidence="11">
    <location>
        <begin position="537"/>
        <end position="565"/>
    </location>
</feature>
<dbReference type="Proteomes" id="UP000050795">
    <property type="component" value="Unassembled WGS sequence"/>
</dbReference>
<accession>A0AA85JUL6</accession>
<feature type="region of interest" description="Disordered" evidence="10">
    <location>
        <begin position="308"/>
        <end position="332"/>
    </location>
</feature>
<dbReference type="PROSITE" id="PS50157">
    <property type="entry name" value="ZINC_FINGER_C2H2_2"/>
    <property type="match status" value="3"/>
</dbReference>
<evidence type="ECO:0000313" key="13">
    <source>
        <dbReference type="WBParaSite" id="TREG1_43480.1"/>
    </source>
</evidence>
<dbReference type="SMART" id="SM00355">
    <property type="entry name" value="ZnF_C2H2"/>
    <property type="match status" value="3"/>
</dbReference>
<organism evidence="12 13">
    <name type="scientific">Trichobilharzia regenti</name>
    <name type="common">Nasal bird schistosome</name>
    <dbReference type="NCBI Taxonomy" id="157069"/>
    <lineage>
        <taxon>Eukaryota</taxon>
        <taxon>Metazoa</taxon>
        <taxon>Spiralia</taxon>
        <taxon>Lophotrochozoa</taxon>
        <taxon>Platyhelminthes</taxon>
        <taxon>Trematoda</taxon>
        <taxon>Digenea</taxon>
        <taxon>Strigeidida</taxon>
        <taxon>Schistosomatoidea</taxon>
        <taxon>Schistosomatidae</taxon>
        <taxon>Trichobilharzia</taxon>
    </lineage>
</organism>
<proteinExistence type="predicted"/>
<feature type="compositionally biased region" description="Low complexity" evidence="10">
    <location>
        <begin position="484"/>
        <end position="499"/>
    </location>
</feature>
<feature type="region of interest" description="Disordered" evidence="10">
    <location>
        <begin position="1"/>
        <end position="37"/>
    </location>
</feature>
<protein>
    <recommendedName>
        <fullName evidence="11">C2H2-type domain-containing protein</fullName>
    </recommendedName>
</protein>
<name>A0AA85JUL6_TRIRE</name>
<dbReference type="WBParaSite" id="TREG1_43480.1">
    <property type="protein sequence ID" value="TREG1_43480.1"/>
    <property type="gene ID" value="TREG1_43480"/>
</dbReference>
<evidence type="ECO:0000256" key="4">
    <source>
        <dbReference type="ARBA" id="ARBA00022771"/>
    </source>
</evidence>
<evidence type="ECO:0000256" key="6">
    <source>
        <dbReference type="ARBA" id="ARBA00023015"/>
    </source>
</evidence>
<evidence type="ECO:0000256" key="5">
    <source>
        <dbReference type="ARBA" id="ARBA00022833"/>
    </source>
</evidence>
<keyword evidence="4 9" id="KW-0863">Zinc-finger</keyword>
<evidence type="ECO:0000256" key="8">
    <source>
        <dbReference type="ARBA" id="ARBA00023242"/>
    </source>
</evidence>
<sequence length="599" mass="69038">MSESNCMLPSLSNNLVEGQKSNNNDDGNVSDEGDIQEDQSINNSSYSLHHHLQYDQCDSVEILDLSLRKMKTSDTSSIETLSHSSSSSSMTAKYDMNEFKMSPTRLLNDLSKYNEDDFSQSQTDFIDNCQLSSSPCSSNTTASIPSVGFNTETTPREVGSFNDPISLTTAMLNLNALLKINYQRLNEKQEQNQPIDLKFLSDSKSHFIKTTSIVSSLPHNNLHRSLPITNIIHCQQQNTGNNQFQSHHQHNSNTLHSSLVKPNIKLPTINSTNHIPTSMPLTINFTLWYNQFLQNLCQSILRQQYQQRQRQSEQHHRRYHDNPHEDEVNQELSEEYKLKLNSFNLQWERIRPSQKMNNISDNHIRSLMCDASCVSEEHSKIPRSISTTDKLSTDISSPHKCSILQSRLKMIQHHKTTDNKIETNLLNKTKSSYPSCSSYSSPLNSLHRHRNHSYHRSQKSISSHANYKLIHNNRCMQSDDTDRNATTSTSTPTTDNSNNNDNLTSLCRYQCPHCMKEFPRSANLNRHLRTHTGEKPYSCEYCQRGFSISSNMQRHIRNIHQRERPFVCTICTRAFAQRTNLDRHKRHHWSQLTNLQQNV</sequence>
<dbReference type="SUPFAM" id="SSF57667">
    <property type="entry name" value="beta-beta-alpha zinc fingers"/>
    <property type="match status" value="2"/>
</dbReference>
<feature type="compositionally biased region" description="Basic residues" evidence="10">
    <location>
        <begin position="446"/>
        <end position="458"/>
    </location>
</feature>
<dbReference type="InterPro" id="IPR036236">
    <property type="entry name" value="Znf_C2H2_sf"/>
</dbReference>
<feature type="region of interest" description="Disordered" evidence="10">
    <location>
        <begin position="441"/>
        <end position="461"/>
    </location>
</feature>
<evidence type="ECO:0000256" key="1">
    <source>
        <dbReference type="ARBA" id="ARBA00004123"/>
    </source>
</evidence>
<keyword evidence="3" id="KW-0677">Repeat</keyword>
<evidence type="ECO:0000256" key="3">
    <source>
        <dbReference type="ARBA" id="ARBA00022737"/>
    </source>
</evidence>
<dbReference type="PANTHER" id="PTHR24394">
    <property type="entry name" value="ZINC FINGER PROTEIN"/>
    <property type="match status" value="1"/>
</dbReference>
<feature type="compositionally biased region" description="Basic and acidic residues" evidence="10">
    <location>
        <begin position="310"/>
        <end position="327"/>
    </location>
</feature>
<dbReference type="InterPro" id="IPR013087">
    <property type="entry name" value="Znf_C2H2_type"/>
</dbReference>
<feature type="compositionally biased region" description="Polar residues" evidence="10">
    <location>
        <begin position="1"/>
        <end position="27"/>
    </location>
</feature>
<evidence type="ECO:0000256" key="9">
    <source>
        <dbReference type="PROSITE-ProRule" id="PRU00042"/>
    </source>
</evidence>
<keyword evidence="5" id="KW-0862">Zinc</keyword>
<dbReference type="FunFam" id="3.30.160.60:FF:001289">
    <property type="entry name" value="Zinc finger protein 574"/>
    <property type="match status" value="1"/>
</dbReference>
<dbReference type="GO" id="GO:0000981">
    <property type="term" value="F:DNA-binding transcription factor activity, RNA polymerase II-specific"/>
    <property type="evidence" value="ECO:0007669"/>
    <property type="project" value="TreeGrafter"/>
</dbReference>
<evidence type="ECO:0000256" key="2">
    <source>
        <dbReference type="ARBA" id="ARBA00022723"/>
    </source>
</evidence>
<reference evidence="12" key="1">
    <citation type="submission" date="2022-06" db="EMBL/GenBank/DDBJ databases">
        <authorList>
            <person name="Berger JAMES D."/>
            <person name="Berger JAMES D."/>
        </authorList>
    </citation>
    <scope>NUCLEOTIDE SEQUENCE [LARGE SCALE GENOMIC DNA]</scope>
</reference>
<dbReference type="Pfam" id="PF00096">
    <property type="entry name" value="zf-C2H2"/>
    <property type="match status" value="3"/>
</dbReference>
<dbReference type="FunFam" id="3.30.160.60:FF:000303">
    <property type="entry name" value="Zinc finger protein 41"/>
    <property type="match status" value="1"/>
</dbReference>
<evidence type="ECO:0000259" key="11">
    <source>
        <dbReference type="PROSITE" id="PS50157"/>
    </source>
</evidence>
<dbReference type="Gene3D" id="3.30.160.60">
    <property type="entry name" value="Classic Zinc Finger"/>
    <property type="match status" value="3"/>
</dbReference>
<evidence type="ECO:0000256" key="7">
    <source>
        <dbReference type="ARBA" id="ARBA00023163"/>
    </source>
</evidence>
<reference evidence="13" key="2">
    <citation type="submission" date="2023-11" db="UniProtKB">
        <authorList>
            <consortium name="WormBaseParasite"/>
        </authorList>
    </citation>
    <scope>IDENTIFICATION</scope>
</reference>
<feature type="domain" description="C2H2-type" evidence="11">
    <location>
        <begin position="509"/>
        <end position="536"/>
    </location>
</feature>
<comment type="subcellular location">
    <subcellularLocation>
        <location evidence="1">Nucleus</location>
    </subcellularLocation>
</comment>
<feature type="domain" description="C2H2-type" evidence="11">
    <location>
        <begin position="566"/>
        <end position="593"/>
    </location>
</feature>
<feature type="region of interest" description="Disordered" evidence="10">
    <location>
        <begin position="474"/>
        <end position="499"/>
    </location>
</feature>
<dbReference type="AlphaFoldDB" id="A0AA85JUL6"/>
<keyword evidence="7" id="KW-0804">Transcription</keyword>
<evidence type="ECO:0000313" key="12">
    <source>
        <dbReference type="Proteomes" id="UP000050795"/>
    </source>
</evidence>
<keyword evidence="12" id="KW-1185">Reference proteome</keyword>
<dbReference type="GO" id="GO:0005634">
    <property type="term" value="C:nucleus"/>
    <property type="evidence" value="ECO:0007669"/>
    <property type="project" value="UniProtKB-SubCell"/>
</dbReference>
<feature type="compositionally biased region" description="Acidic residues" evidence="10">
    <location>
        <begin position="28"/>
        <end position="37"/>
    </location>
</feature>
<keyword evidence="6" id="KW-0805">Transcription regulation</keyword>
<dbReference type="FunFam" id="3.30.160.60:FF:001498">
    <property type="entry name" value="Zinc finger protein 404"/>
    <property type="match status" value="1"/>
</dbReference>
<keyword evidence="2" id="KW-0479">Metal-binding</keyword>
<keyword evidence="8" id="KW-0539">Nucleus</keyword>
<dbReference type="GO" id="GO:0008270">
    <property type="term" value="F:zinc ion binding"/>
    <property type="evidence" value="ECO:0007669"/>
    <property type="project" value="UniProtKB-KW"/>
</dbReference>
<dbReference type="PANTHER" id="PTHR24394:SF44">
    <property type="entry name" value="ZINC FINGER PROTEIN 271-LIKE"/>
    <property type="match status" value="1"/>
</dbReference>
<dbReference type="PROSITE" id="PS00028">
    <property type="entry name" value="ZINC_FINGER_C2H2_1"/>
    <property type="match status" value="3"/>
</dbReference>
<evidence type="ECO:0000256" key="10">
    <source>
        <dbReference type="SAM" id="MobiDB-lite"/>
    </source>
</evidence>